<evidence type="ECO:0000313" key="3">
    <source>
        <dbReference type="Proteomes" id="UP000316621"/>
    </source>
</evidence>
<dbReference type="AlphaFoldDB" id="A0A4Y7L118"/>
<organism evidence="2 3">
    <name type="scientific">Papaver somniferum</name>
    <name type="common">Opium poppy</name>
    <dbReference type="NCBI Taxonomy" id="3469"/>
    <lineage>
        <taxon>Eukaryota</taxon>
        <taxon>Viridiplantae</taxon>
        <taxon>Streptophyta</taxon>
        <taxon>Embryophyta</taxon>
        <taxon>Tracheophyta</taxon>
        <taxon>Spermatophyta</taxon>
        <taxon>Magnoliopsida</taxon>
        <taxon>Ranunculales</taxon>
        <taxon>Papaveraceae</taxon>
        <taxon>Papaveroideae</taxon>
        <taxon>Papaver</taxon>
    </lineage>
</organism>
<sequence length="269" mass="29492">MSSWVQLQGVENSGGGSGKAISEVGWYILGENQEHVGPYAFSKLQVVFTLPEQSISRMDTSPRVCYYGLKEELNGCRCHRFLNCSQEISAITAATSDNDDEFAKWQEEVRKVELEAEALKHGSKLNDVGGSDQLKDLEGDVDERPSTPPDGEEGFTDDDGTVYKWDRGLRAWVPQVDSKLLLGVVSSKSTPLLANKIHVHKEKEKLAGLSMEQKIPIVVGASSGSPKKEICPALYSTILQGLFSQVNITTMLAPWSMNPPPTECLPHGQ</sequence>
<dbReference type="EMBL" id="CM010723">
    <property type="protein sequence ID" value="RZC77909.1"/>
    <property type="molecule type" value="Genomic_DNA"/>
</dbReference>
<reference evidence="2 3" key="1">
    <citation type="journal article" date="2018" name="Science">
        <title>The opium poppy genome and morphinan production.</title>
        <authorList>
            <person name="Guo L."/>
            <person name="Winzer T."/>
            <person name="Yang X."/>
            <person name="Li Y."/>
            <person name="Ning Z."/>
            <person name="He Z."/>
            <person name="Teodor R."/>
            <person name="Lu Y."/>
            <person name="Bowser T.A."/>
            <person name="Graham I.A."/>
            <person name="Ye K."/>
        </authorList>
    </citation>
    <scope>NUCLEOTIDE SEQUENCE [LARGE SCALE GENOMIC DNA]</scope>
    <source>
        <strain evidence="3">cv. HN1</strain>
        <tissue evidence="2">Leaves</tissue>
    </source>
</reference>
<protein>
    <submittedName>
        <fullName evidence="2">Uncharacterized protein</fullName>
    </submittedName>
</protein>
<evidence type="ECO:0000256" key="1">
    <source>
        <dbReference type="SAM" id="MobiDB-lite"/>
    </source>
</evidence>
<accession>A0A4Y7L118</accession>
<feature type="region of interest" description="Disordered" evidence="1">
    <location>
        <begin position="124"/>
        <end position="158"/>
    </location>
</feature>
<dbReference type="Proteomes" id="UP000316621">
    <property type="component" value="Chromosome 9"/>
</dbReference>
<evidence type="ECO:0000313" key="2">
    <source>
        <dbReference type="EMBL" id="RZC77909.1"/>
    </source>
</evidence>
<gene>
    <name evidence="2" type="ORF">C5167_002097</name>
</gene>
<keyword evidence="3" id="KW-1185">Reference proteome</keyword>
<name>A0A4Y7L118_PAPSO</name>
<dbReference type="STRING" id="3469.A0A4Y7L118"/>
<dbReference type="Gramene" id="RZC77909">
    <property type="protein sequence ID" value="RZC77909"/>
    <property type="gene ID" value="C5167_002097"/>
</dbReference>
<feature type="compositionally biased region" description="Basic and acidic residues" evidence="1">
    <location>
        <begin position="133"/>
        <end position="145"/>
    </location>
</feature>
<proteinExistence type="predicted"/>